<evidence type="ECO:0000256" key="6">
    <source>
        <dbReference type="ARBA" id="ARBA00022723"/>
    </source>
</evidence>
<comment type="cofactor">
    <cofactor evidence="2">
        <name>[4Fe-4S] cluster</name>
        <dbReference type="ChEBI" id="CHEBI:49883"/>
    </cofactor>
</comment>
<feature type="binding site" evidence="11">
    <location>
        <position position="111"/>
    </location>
    <ligand>
        <name>[4Fe-4S] cluster</name>
        <dbReference type="ChEBI" id="CHEBI:49883"/>
        <note>4Fe-4S-S-AdoMet</note>
    </ligand>
</feature>
<dbReference type="EMBL" id="CP020330">
    <property type="protein sequence ID" value="AQZ53585.1"/>
    <property type="molecule type" value="Genomic_DNA"/>
</dbReference>
<dbReference type="SMART" id="SM00729">
    <property type="entry name" value="Elp3"/>
    <property type="match status" value="1"/>
</dbReference>
<dbReference type="Gene3D" id="3.20.20.70">
    <property type="entry name" value="Aldolase class I"/>
    <property type="match status" value="1"/>
</dbReference>
<proteinExistence type="inferred from homology"/>
<dbReference type="InterPro" id="IPR006638">
    <property type="entry name" value="Elp3/MiaA/NifB-like_rSAM"/>
</dbReference>
<dbReference type="GO" id="GO:0046872">
    <property type="term" value="F:metal ion binding"/>
    <property type="evidence" value="ECO:0007669"/>
    <property type="project" value="UniProtKB-KW"/>
</dbReference>
<keyword evidence="8" id="KW-0408">Iron</keyword>
<evidence type="ECO:0000256" key="8">
    <source>
        <dbReference type="ARBA" id="ARBA00023004"/>
    </source>
</evidence>
<dbReference type="KEGG" id="mmed:Mame_04292"/>
<dbReference type="AlphaFoldDB" id="A0A1U9Z7A6"/>
<dbReference type="SUPFAM" id="SSF102114">
    <property type="entry name" value="Radical SAM enzymes"/>
    <property type="match status" value="1"/>
</dbReference>
<dbReference type="PROSITE" id="PS51918">
    <property type="entry name" value="RADICAL_SAM"/>
    <property type="match status" value="1"/>
</dbReference>
<evidence type="ECO:0000259" key="13">
    <source>
        <dbReference type="PROSITE" id="PS51918"/>
    </source>
</evidence>
<evidence type="ECO:0000256" key="5">
    <source>
        <dbReference type="ARBA" id="ARBA00022691"/>
    </source>
</evidence>
<keyword evidence="15" id="KW-1185">Reference proteome</keyword>
<dbReference type="eggNOG" id="COG1509">
    <property type="taxonomic scope" value="Bacteria"/>
</dbReference>
<name>A0A1U9Z7A6_9HYPH</name>
<accession>A0A1U9Z7A6</accession>
<evidence type="ECO:0000313" key="14">
    <source>
        <dbReference type="EMBL" id="AQZ53585.1"/>
    </source>
</evidence>
<dbReference type="PIRSF" id="PIRSF004911">
    <property type="entry name" value="DUF160"/>
    <property type="match status" value="1"/>
</dbReference>
<evidence type="ECO:0000256" key="3">
    <source>
        <dbReference type="ARBA" id="ARBA00008703"/>
    </source>
</evidence>
<gene>
    <name evidence="14" type="primary">kamA</name>
    <name evidence="14" type="ORF">Mame_04292</name>
</gene>
<dbReference type="InterPro" id="IPR007197">
    <property type="entry name" value="rSAM"/>
</dbReference>
<keyword evidence="5" id="KW-0949">S-adenosyl-L-methionine</keyword>
<reference evidence="14 15" key="1">
    <citation type="submission" date="2017-03" db="EMBL/GenBank/DDBJ databases">
        <title>Foreign affairs: Plasmid Transfer between Roseobacters and Rhizobia.</title>
        <authorList>
            <person name="Bartling P."/>
            <person name="Bunk B."/>
            <person name="Overmann J."/>
            <person name="Brinkmann H."/>
            <person name="Petersen J."/>
        </authorList>
    </citation>
    <scope>NUCLEOTIDE SEQUENCE [LARGE SCALE GENOMIC DNA]</scope>
    <source>
        <strain evidence="14 15">MACL11</strain>
    </source>
</reference>
<dbReference type="NCBIfam" id="TIGR03822">
    <property type="entry name" value="AblA_like_2"/>
    <property type="match status" value="1"/>
</dbReference>
<dbReference type="InterPro" id="IPR013785">
    <property type="entry name" value="Aldolase_TIM"/>
</dbReference>
<dbReference type="Pfam" id="PF12544">
    <property type="entry name" value="LAM_C"/>
    <property type="match status" value="1"/>
</dbReference>
<evidence type="ECO:0000256" key="7">
    <source>
        <dbReference type="ARBA" id="ARBA00022898"/>
    </source>
</evidence>
<comment type="cofactor">
    <cofactor evidence="1 12">
        <name>pyridoxal 5'-phosphate</name>
        <dbReference type="ChEBI" id="CHEBI:597326"/>
    </cofactor>
</comment>
<evidence type="ECO:0000256" key="11">
    <source>
        <dbReference type="PIRSR" id="PIRSR004911-1"/>
    </source>
</evidence>
<dbReference type="Proteomes" id="UP000191135">
    <property type="component" value="Chromosome"/>
</dbReference>
<evidence type="ECO:0000256" key="12">
    <source>
        <dbReference type="PIRSR" id="PIRSR603739-50"/>
    </source>
</evidence>
<feature type="domain" description="Radical SAM core" evidence="13">
    <location>
        <begin position="93"/>
        <end position="305"/>
    </location>
</feature>
<dbReference type="InterPro" id="IPR022447">
    <property type="entry name" value="Lys_aminomutase-rel"/>
</dbReference>
<dbReference type="RefSeq" id="WP_018064361.1">
    <property type="nucleotide sequence ID" value="NZ_AQWH01000007.1"/>
</dbReference>
<evidence type="ECO:0000313" key="15">
    <source>
        <dbReference type="Proteomes" id="UP000191135"/>
    </source>
</evidence>
<keyword evidence="9 11" id="KW-0411">Iron-sulfur</keyword>
<dbReference type="GO" id="GO:0051539">
    <property type="term" value="F:4 iron, 4 sulfur cluster binding"/>
    <property type="evidence" value="ECO:0007669"/>
    <property type="project" value="UniProtKB-KW"/>
</dbReference>
<keyword evidence="6 11" id="KW-0479">Metal-binding</keyword>
<dbReference type="PANTHER" id="PTHR30538:SF1">
    <property type="entry name" value="L-LYSINE 2,3-AMINOMUTASE"/>
    <property type="match status" value="1"/>
</dbReference>
<dbReference type="CDD" id="cd01335">
    <property type="entry name" value="Radical_SAM"/>
    <property type="match status" value="1"/>
</dbReference>
<dbReference type="EC" id="5.4.3.2" evidence="14"/>
<protein>
    <submittedName>
        <fullName evidence="14">L-lysine 2,3-aminomutase</fullName>
        <ecNumber evidence="14">5.4.3.2</ecNumber>
    </submittedName>
</protein>
<dbReference type="InterPro" id="IPR058240">
    <property type="entry name" value="rSAM_sf"/>
</dbReference>
<dbReference type="NCBIfam" id="TIGR00238">
    <property type="entry name" value="KamA family radical SAM protein"/>
    <property type="match status" value="1"/>
</dbReference>
<feature type="modified residue" description="N6-(pyridoxal phosphate)lysine" evidence="12">
    <location>
        <position position="320"/>
    </location>
</feature>
<comment type="similarity">
    <text evidence="3">Belongs to the radical SAM superfamily. KamA family.</text>
</comment>
<evidence type="ECO:0000256" key="1">
    <source>
        <dbReference type="ARBA" id="ARBA00001933"/>
    </source>
</evidence>
<keyword evidence="10 14" id="KW-0413">Isomerase</keyword>
<dbReference type="InterPro" id="IPR025895">
    <property type="entry name" value="LAM_C_dom"/>
</dbReference>
<dbReference type="SFLD" id="SFLDS00029">
    <property type="entry name" value="Radical_SAM"/>
    <property type="match status" value="1"/>
</dbReference>
<organism evidence="14 15">
    <name type="scientific">Martelella mediterranea DSM 17316</name>
    <dbReference type="NCBI Taxonomy" id="1122214"/>
    <lineage>
        <taxon>Bacteria</taxon>
        <taxon>Pseudomonadati</taxon>
        <taxon>Pseudomonadota</taxon>
        <taxon>Alphaproteobacteria</taxon>
        <taxon>Hyphomicrobiales</taxon>
        <taxon>Aurantimonadaceae</taxon>
        <taxon>Martelella</taxon>
    </lineage>
</organism>
<evidence type="ECO:0000256" key="2">
    <source>
        <dbReference type="ARBA" id="ARBA00001966"/>
    </source>
</evidence>
<dbReference type="Pfam" id="PF04055">
    <property type="entry name" value="Radical_SAM"/>
    <property type="match status" value="1"/>
</dbReference>
<feature type="binding site" evidence="11">
    <location>
        <position position="114"/>
    </location>
    <ligand>
        <name>[4Fe-4S] cluster</name>
        <dbReference type="ChEBI" id="CHEBI:49883"/>
        <note>4Fe-4S-S-AdoMet</note>
    </ligand>
</feature>
<keyword evidence="4 11" id="KW-0004">4Fe-4S</keyword>
<evidence type="ECO:0000256" key="4">
    <source>
        <dbReference type="ARBA" id="ARBA00022485"/>
    </source>
</evidence>
<dbReference type="GO" id="GO:0050066">
    <property type="term" value="F:L-lysine 2,3-aminomutase activity"/>
    <property type="evidence" value="ECO:0007669"/>
    <property type="project" value="UniProtKB-EC"/>
</dbReference>
<keyword evidence="7 12" id="KW-0663">Pyridoxal phosphate</keyword>
<evidence type="ECO:0000256" key="10">
    <source>
        <dbReference type="ARBA" id="ARBA00023235"/>
    </source>
</evidence>
<dbReference type="STRING" id="1122214.Mame_04292"/>
<feature type="binding site" evidence="11">
    <location>
        <position position="107"/>
    </location>
    <ligand>
        <name>[4Fe-4S] cluster</name>
        <dbReference type="ChEBI" id="CHEBI:49883"/>
        <note>4Fe-4S-S-AdoMet</note>
    </ligand>
</feature>
<evidence type="ECO:0000256" key="9">
    <source>
        <dbReference type="ARBA" id="ARBA00023014"/>
    </source>
</evidence>
<dbReference type="PANTHER" id="PTHR30538">
    <property type="entry name" value="LYSINE 2,3-AMINOMUTASE-RELATED"/>
    <property type="match status" value="1"/>
</dbReference>
<dbReference type="InterPro" id="IPR003739">
    <property type="entry name" value="Lys_aminomutase/Glu_NH3_mut"/>
</dbReference>
<dbReference type="OrthoDB" id="9768064at2"/>
<sequence>MSESKAKTVITDTDALVARGLVPANAAGDIARVAEDFRIRIPAHILSAIDTLAADDPLARQFVPDARELQAYDGEMDDPIGDGAFERAKGVTHRYPDRVLLKPTHACQVYCRFCFRRETVGEPEAALDREELAAALDYIRAHSEIWEVILSGGDPLVLSDRRLAALMRSLGEIDHVAVIRIHTRAPLVTPERITDGLVDALKRAGKTVNIVIHVNHPRELTEAVRGGLARLADGGIPLFAQTVLLKGINDDAETLAALFKALLANRVKPYYLHHLDKAKGVAHFAVPIARGQALMRALQGSISGLCLPTYVLDIPGGQGKAPIGPSYLEEMGADEYEVTDYRGGKHSYSDWR</sequence>
<dbReference type="SFLD" id="SFLDG01070">
    <property type="entry name" value="PLP-dependent"/>
    <property type="match status" value="1"/>
</dbReference>